<accession>A0AAE0P6M0</accession>
<gene>
    <name evidence="2" type="ORF">B0H63DRAFT_42151</name>
</gene>
<feature type="compositionally biased region" description="Polar residues" evidence="1">
    <location>
        <begin position="313"/>
        <end position="327"/>
    </location>
</feature>
<evidence type="ECO:0000256" key="1">
    <source>
        <dbReference type="SAM" id="MobiDB-lite"/>
    </source>
</evidence>
<dbReference type="EMBL" id="JAULSW010000001">
    <property type="protein sequence ID" value="KAK3394289.1"/>
    <property type="molecule type" value="Genomic_DNA"/>
</dbReference>
<organism evidence="2 3">
    <name type="scientific">Podospora didyma</name>
    <dbReference type="NCBI Taxonomy" id="330526"/>
    <lineage>
        <taxon>Eukaryota</taxon>
        <taxon>Fungi</taxon>
        <taxon>Dikarya</taxon>
        <taxon>Ascomycota</taxon>
        <taxon>Pezizomycotina</taxon>
        <taxon>Sordariomycetes</taxon>
        <taxon>Sordariomycetidae</taxon>
        <taxon>Sordariales</taxon>
        <taxon>Podosporaceae</taxon>
        <taxon>Podospora</taxon>
    </lineage>
</organism>
<reference evidence="2" key="1">
    <citation type="journal article" date="2023" name="Mol. Phylogenet. Evol.">
        <title>Genome-scale phylogeny and comparative genomics of the fungal order Sordariales.</title>
        <authorList>
            <person name="Hensen N."/>
            <person name="Bonometti L."/>
            <person name="Westerberg I."/>
            <person name="Brannstrom I.O."/>
            <person name="Guillou S."/>
            <person name="Cros-Aarteil S."/>
            <person name="Calhoun S."/>
            <person name="Haridas S."/>
            <person name="Kuo A."/>
            <person name="Mondo S."/>
            <person name="Pangilinan J."/>
            <person name="Riley R."/>
            <person name="LaButti K."/>
            <person name="Andreopoulos B."/>
            <person name="Lipzen A."/>
            <person name="Chen C."/>
            <person name="Yan M."/>
            <person name="Daum C."/>
            <person name="Ng V."/>
            <person name="Clum A."/>
            <person name="Steindorff A."/>
            <person name="Ohm R.A."/>
            <person name="Martin F."/>
            <person name="Silar P."/>
            <person name="Natvig D.O."/>
            <person name="Lalanne C."/>
            <person name="Gautier V."/>
            <person name="Ament-Velasquez S.L."/>
            <person name="Kruys A."/>
            <person name="Hutchinson M.I."/>
            <person name="Powell A.J."/>
            <person name="Barry K."/>
            <person name="Miller A.N."/>
            <person name="Grigoriev I.V."/>
            <person name="Debuchy R."/>
            <person name="Gladieux P."/>
            <person name="Hiltunen Thoren M."/>
            <person name="Johannesson H."/>
        </authorList>
    </citation>
    <scope>NUCLEOTIDE SEQUENCE</scope>
    <source>
        <strain evidence="2">CBS 232.78</strain>
    </source>
</reference>
<proteinExistence type="predicted"/>
<keyword evidence="3" id="KW-1185">Reference proteome</keyword>
<feature type="compositionally biased region" description="Basic and acidic residues" evidence="1">
    <location>
        <begin position="202"/>
        <end position="215"/>
    </location>
</feature>
<reference evidence="2" key="2">
    <citation type="submission" date="2023-06" db="EMBL/GenBank/DDBJ databases">
        <authorList>
            <consortium name="Lawrence Berkeley National Laboratory"/>
            <person name="Haridas S."/>
            <person name="Hensen N."/>
            <person name="Bonometti L."/>
            <person name="Westerberg I."/>
            <person name="Brannstrom I.O."/>
            <person name="Guillou S."/>
            <person name="Cros-Aarteil S."/>
            <person name="Calhoun S."/>
            <person name="Kuo A."/>
            <person name="Mondo S."/>
            <person name="Pangilinan J."/>
            <person name="Riley R."/>
            <person name="LaButti K."/>
            <person name="Andreopoulos B."/>
            <person name="Lipzen A."/>
            <person name="Chen C."/>
            <person name="Yanf M."/>
            <person name="Daum C."/>
            <person name="Ng V."/>
            <person name="Clum A."/>
            <person name="Steindorff A."/>
            <person name="Ohm R."/>
            <person name="Martin F."/>
            <person name="Silar P."/>
            <person name="Natvig D."/>
            <person name="Lalanne C."/>
            <person name="Gautier V."/>
            <person name="Ament-velasquez S.L."/>
            <person name="Kruys A."/>
            <person name="Hutchinson M.I."/>
            <person name="Powell A.J."/>
            <person name="Barry K."/>
            <person name="Miller A.N."/>
            <person name="Grigoriev I.V."/>
            <person name="Debuchy R."/>
            <person name="Gladieux P."/>
            <person name="Thoren M.H."/>
            <person name="Johannesson H."/>
        </authorList>
    </citation>
    <scope>NUCLEOTIDE SEQUENCE</scope>
    <source>
        <strain evidence="2">CBS 232.78</strain>
    </source>
</reference>
<feature type="region of interest" description="Disordered" evidence="1">
    <location>
        <begin position="260"/>
        <end position="369"/>
    </location>
</feature>
<feature type="compositionally biased region" description="Basic residues" evidence="1">
    <location>
        <begin position="301"/>
        <end position="311"/>
    </location>
</feature>
<evidence type="ECO:0000313" key="2">
    <source>
        <dbReference type="EMBL" id="KAK3394289.1"/>
    </source>
</evidence>
<sequence>MCCTVRKIYTVCAHYREANQACARRKGRRRSWNVWSKFSSCKKSISTEIKFGFCRECRSFYQGYITKDVGAILNYWAYKNRHGYSDPVPAHLVPADVVFGYPAVNEESKLIRYELMAILYQLPWRIKNMNDWMRKLEEIRNLTLNWAAEPPPPPPFSTTPCHPGGSPSRYERQPISTPPLRRSKDGIDYTILSACRPRKPAPKRERNTFKSETMKARNGPILDKPQRELPDAHMETLRRLCGRVNNKDFNSWQSRDSMLKWSPRNSTCSLSSSHTRNTSTRHNKRSSSTANIIIKVQGATSKRRSRQRRRSSGCVSNDTTASATGTSAVEVGVVEGDSKNTFNDNVDAEWPLGGESSDPKPSEVPSLARHDSSLYQQSRFGASSASEHRVGSLALEPANPHNNNNNNNKLEAIEEEEIIDDLIDLYGGNEDPVPLRSPSPAPSEDAKPFDFDAYTDSLYSTDEKAEPERESDKPCMFARLQQVLSPTSSTLKGVHAALRLSVVSEDETAAEADKHAALPITITDMGKWV</sequence>
<comment type="caution">
    <text evidence="2">The sequence shown here is derived from an EMBL/GenBank/DDBJ whole genome shotgun (WGS) entry which is preliminary data.</text>
</comment>
<dbReference type="Proteomes" id="UP001285441">
    <property type="component" value="Unassembled WGS sequence"/>
</dbReference>
<feature type="region of interest" description="Disordered" evidence="1">
    <location>
        <begin position="150"/>
        <end position="226"/>
    </location>
</feature>
<name>A0AAE0P6M0_9PEZI</name>
<evidence type="ECO:0000313" key="3">
    <source>
        <dbReference type="Proteomes" id="UP001285441"/>
    </source>
</evidence>
<dbReference type="AlphaFoldDB" id="A0AAE0P6M0"/>
<protein>
    <submittedName>
        <fullName evidence="2">Uncharacterized protein</fullName>
    </submittedName>
</protein>
<feature type="region of interest" description="Disordered" evidence="1">
    <location>
        <begin position="425"/>
        <end position="451"/>
    </location>
</feature>